<dbReference type="CDD" id="cd05471">
    <property type="entry name" value="pepsin_like"/>
    <property type="match status" value="1"/>
</dbReference>
<protein>
    <submittedName>
        <fullName evidence="6">Acid protease</fullName>
    </submittedName>
</protein>
<sequence>MAATGWSHLLGLLFVSLCALVSGAENVTSLGQPLSIPSSQFWDGKDGPWSTFRIEIGTPPQQIRVLPASDQSSTWLVLPEACSNGDVTECSDSHGSLYKRNTSSTWKEFGSYQLNTYLEERVGLDGDGLYGFDNVGLGWSGDDLPSIENQSIAGIITDNFWLGSLSLNPRPINFTDYNNPIPSLMQNLRNMSPPIPSLSWSYTAGAHNLAPKVFGSLVLGGYDRSRFEANNVVFPFGDDISLDFQVAIQEITTNITSDPLLNSGIISYISTLIADIWLPPSVCEQFEKVFGLAWDEQTELYLLNDSSHKSLLDKNPEVRFKVGPQVSGDAVTINMPYWNFYQTATSALTGNSSTLYFPLKRAANDTQYFLGRTFLQSAYLSADYERNIFNLSQALYPSSSIQEDIAAILPPLEQTSGGSSNGAGSGSKSGLSTGAIAGIAVGGAVVVIVLATVAFILYRRKKAKSKKAHELDDTDVQNNAKHEVSGEGIKYEVGEGLRHEVAGDMEPKAELGADGPQKPAEVDGTQLAIYEMPAEELKFHEMEGEGSYKKTPDIPIIAPDHDTDAIPLVEIRNEDETPTPASEHHPRADRCG</sequence>
<feature type="chain" id="PRO_5025659348" evidence="4">
    <location>
        <begin position="24"/>
        <end position="592"/>
    </location>
</feature>
<dbReference type="OrthoDB" id="4074350at2759"/>
<reference evidence="6" key="1">
    <citation type="journal article" date="2020" name="Stud. Mycol.">
        <title>101 Dothideomycetes genomes: a test case for predicting lifestyles and emergence of pathogens.</title>
        <authorList>
            <person name="Haridas S."/>
            <person name="Albert R."/>
            <person name="Binder M."/>
            <person name="Bloem J."/>
            <person name="Labutti K."/>
            <person name="Salamov A."/>
            <person name="Andreopoulos B."/>
            <person name="Baker S."/>
            <person name="Barry K."/>
            <person name="Bills G."/>
            <person name="Bluhm B."/>
            <person name="Cannon C."/>
            <person name="Castanera R."/>
            <person name="Culley D."/>
            <person name="Daum C."/>
            <person name="Ezra D."/>
            <person name="Gonzalez J."/>
            <person name="Henrissat B."/>
            <person name="Kuo A."/>
            <person name="Liang C."/>
            <person name="Lipzen A."/>
            <person name="Lutzoni F."/>
            <person name="Magnuson J."/>
            <person name="Mondo S."/>
            <person name="Nolan M."/>
            <person name="Ohm R."/>
            <person name="Pangilinan J."/>
            <person name="Park H.-J."/>
            <person name="Ramirez L."/>
            <person name="Alfaro M."/>
            <person name="Sun H."/>
            <person name="Tritt A."/>
            <person name="Yoshinaga Y."/>
            <person name="Zwiers L.-H."/>
            <person name="Turgeon B."/>
            <person name="Goodwin S."/>
            <person name="Spatafora J."/>
            <person name="Crous P."/>
            <person name="Grigoriev I."/>
        </authorList>
    </citation>
    <scope>NUCLEOTIDE SEQUENCE</scope>
    <source>
        <strain evidence="6">CBS 122368</strain>
    </source>
</reference>
<dbReference type="Proteomes" id="UP000800094">
    <property type="component" value="Unassembled WGS sequence"/>
</dbReference>
<proteinExistence type="inferred from homology"/>
<gene>
    <name evidence="6" type="ORF">BU26DRAFT_440257</name>
</gene>
<organism evidence="6 7">
    <name type="scientific">Trematosphaeria pertusa</name>
    <dbReference type="NCBI Taxonomy" id="390896"/>
    <lineage>
        <taxon>Eukaryota</taxon>
        <taxon>Fungi</taxon>
        <taxon>Dikarya</taxon>
        <taxon>Ascomycota</taxon>
        <taxon>Pezizomycotina</taxon>
        <taxon>Dothideomycetes</taxon>
        <taxon>Pleosporomycetidae</taxon>
        <taxon>Pleosporales</taxon>
        <taxon>Massarineae</taxon>
        <taxon>Trematosphaeriaceae</taxon>
        <taxon>Trematosphaeria</taxon>
    </lineage>
</organism>
<keyword evidence="3" id="KW-1133">Transmembrane helix</keyword>
<dbReference type="InterPro" id="IPR034164">
    <property type="entry name" value="Pepsin-like_dom"/>
</dbReference>
<dbReference type="Gene3D" id="2.40.70.10">
    <property type="entry name" value="Acid Proteases"/>
    <property type="match status" value="2"/>
</dbReference>
<keyword evidence="6" id="KW-0645">Protease</keyword>
<dbReference type="AlphaFoldDB" id="A0A6A6HUW6"/>
<name>A0A6A6HUW6_9PLEO</name>
<evidence type="ECO:0000256" key="2">
    <source>
        <dbReference type="SAM" id="MobiDB-lite"/>
    </source>
</evidence>
<dbReference type="InterPro" id="IPR001461">
    <property type="entry name" value="Aspartic_peptidase_A1"/>
</dbReference>
<feature type="region of interest" description="Disordered" evidence="2">
    <location>
        <begin position="572"/>
        <end position="592"/>
    </location>
</feature>
<dbReference type="SUPFAM" id="SSF50630">
    <property type="entry name" value="Acid proteases"/>
    <property type="match status" value="1"/>
</dbReference>
<dbReference type="GeneID" id="54577712"/>
<dbReference type="GO" id="GO:0006508">
    <property type="term" value="P:proteolysis"/>
    <property type="evidence" value="ECO:0007669"/>
    <property type="project" value="UniProtKB-KW"/>
</dbReference>
<dbReference type="GO" id="GO:0004190">
    <property type="term" value="F:aspartic-type endopeptidase activity"/>
    <property type="evidence" value="ECO:0007669"/>
    <property type="project" value="InterPro"/>
</dbReference>
<comment type="similarity">
    <text evidence="1">Belongs to the peptidase A1 family.</text>
</comment>
<evidence type="ECO:0000313" key="7">
    <source>
        <dbReference type="Proteomes" id="UP000800094"/>
    </source>
</evidence>
<evidence type="ECO:0000256" key="1">
    <source>
        <dbReference type="ARBA" id="ARBA00007447"/>
    </source>
</evidence>
<evidence type="ECO:0000313" key="6">
    <source>
        <dbReference type="EMBL" id="KAF2241801.1"/>
    </source>
</evidence>
<dbReference type="PRINTS" id="PR00792">
    <property type="entry name" value="PEPSIN"/>
</dbReference>
<dbReference type="PANTHER" id="PTHR47966:SF51">
    <property type="entry name" value="BETA-SITE APP-CLEAVING ENZYME, ISOFORM A-RELATED"/>
    <property type="match status" value="1"/>
</dbReference>
<dbReference type="PANTHER" id="PTHR47966">
    <property type="entry name" value="BETA-SITE APP-CLEAVING ENZYME, ISOFORM A-RELATED"/>
    <property type="match status" value="1"/>
</dbReference>
<keyword evidence="3" id="KW-0812">Transmembrane</keyword>
<dbReference type="GO" id="GO:0000324">
    <property type="term" value="C:fungal-type vacuole"/>
    <property type="evidence" value="ECO:0007669"/>
    <property type="project" value="TreeGrafter"/>
</dbReference>
<keyword evidence="4" id="KW-0732">Signal</keyword>
<accession>A0A6A6HUW6</accession>
<dbReference type="EMBL" id="ML987210">
    <property type="protein sequence ID" value="KAF2241801.1"/>
    <property type="molecule type" value="Genomic_DNA"/>
</dbReference>
<evidence type="ECO:0000256" key="3">
    <source>
        <dbReference type="SAM" id="Phobius"/>
    </source>
</evidence>
<keyword evidence="6" id="KW-0378">Hydrolase</keyword>
<evidence type="ECO:0000256" key="4">
    <source>
        <dbReference type="SAM" id="SignalP"/>
    </source>
</evidence>
<dbReference type="InterPro" id="IPR033121">
    <property type="entry name" value="PEPTIDASE_A1"/>
</dbReference>
<keyword evidence="7" id="KW-1185">Reference proteome</keyword>
<feature type="domain" description="Peptidase A1" evidence="5">
    <location>
        <begin position="50"/>
        <end position="392"/>
    </location>
</feature>
<evidence type="ECO:0000259" key="5">
    <source>
        <dbReference type="PROSITE" id="PS51767"/>
    </source>
</evidence>
<dbReference type="InterPro" id="IPR021109">
    <property type="entry name" value="Peptidase_aspartic_dom_sf"/>
</dbReference>
<dbReference type="RefSeq" id="XP_033676805.1">
    <property type="nucleotide sequence ID" value="XM_033824382.1"/>
</dbReference>
<feature type="compositionally biased region" description="Basic and acidic residues" evidence="2">
    <location>
        <begin position="582"/>
        <end position="592"/>
    </location>
</feature>
<feature type="signal peptide" evidence="4">
    <location>
        <begin position="1"/>
        <end position="23"/>
    </location>
</feature>
<keyword evidence="3" id="KW-0472">Membrane</keyword>
<dbReference type="PROSITE" id="PS51767">
    <property type="entry name" value="PEPTIDASE_A1"/>
    <property type="match status" value="1"/>
</dbReference>
<feature type="transmembrane region" description="Helical" evidence="3">
    <location>
        <begin position="435"/>
        <end position="458"/>
    </location>
</feature>